<keyword evidence="2" id="KW-1185">Reference proteome</keyword>
<dbReference type="KEGG" id="tpro:Ga0080559_TMP4863"/>
<dbReference type="EMBL" id="CP014796">
    <property type="protein sequence ID" value="APX25659.1"/>
    <property type="molecule type" value="Genomic_DNA"/>
</dbReference>
<reference evidence="1 2" key="1">
    <citation type="submission" date="2016-03" db="EMBL/GenBank/DDBJ databases">
        <title>Deep-sea bacteria in the southern Pacific.</title>
        <authorList>
            <person name="Tang K."/>
        </authorList>
    </citation>
    <scope>NUCLEOTIDE SEQUENCE [LARGE SCALE GENOMIC DNA]</scope>
    <source>
        <strain evidence="1 2">JLT2016</strain>
    </source>
</reference>
<dbReference type="Proteomes" id="UP000186559">
    <property type="component" value="Chromosome"/>
</dbReference>
<dbReference type="AlphaFoldDB" id="A0A1U7DBZ6"/>
<proteinExistence type="predicted"/>
<evidence type="ECO:0000313" key="1">
    <source>
        <dbReference type="EMBL" id="APX25659.1"/>
    </source>
</evidence>
<gene>
    <name evidence="1" type="ORF">Ga0080559_TMP4863</name>
</gene>
<sequence>MRPAKPWLTQRSSDCGPREPGFARCSRKRAAFALCRSVKTCGGHADFAPRSRCDHGACAGCVYLWST</sequence>
<protein>
    <submittedName>
        <fullName evidence="1">Uncharacterized protein</fullName>
    </submittedName>
</protein>
<dbReference type="STRING" id="1229727.Ga0080559_TMP4863"/>
<accession>A0A1U7DBZ6</accession>
<name>A0A1U7DBZ6_9RHOB</name>
<organism evidence="1 2">
    <name type="scientific">Salipiger profundus</name>
    <dbReference type="NCBI Taxonomy" id="1229727"/>
    <lineage>
        <taxon>Bacteria</taxon>
        <taxon>Pseudomonadati</taxon>
        <taxon>Pseudomonadota</taxon>
        <taxon>Alphaproteobacteria</taxon>
        <taxon>Rhodobacterales</taxon>
        <taxon>Roseobacteraceae</taxon>
        <taxon>Salipiger</taxon>
    </lineage>
</organism>
<evidence type="ECO:0000313" key="2">
    <source>
        <dbReference type="Proteomes" id="UP000186559"/>
    </source>
</evidence>